<gene>
    <name evidence="13" type="ORF">F5878DRAFT_682000</name>
</gene>
<evidence type="ECO:0000313" key="14">
    <source>
        <dbReference type="Proteomes" id="UP001163846"/>
    </source>
</evidence>
<keyword evidence="9 12" id="KW-0472">Membrane</keyword>
<keyword evidence="7" id="KW-0256">Endoplasmic reticulum</keyword>
<feature type="transmembrane region" description="Helical" evidence="12">
    <location>
        <begin position="474"/>
        <end position="494"/>
    </location>
</feature>
<dbReference type="InterPro" id="IPR039524">
    <property type="entry name" value="PIGO/GPI13"/>
</dbReference>
<dbReference type="EMBL" id="MU806179">
    <property type="protein sequence ID" value="KAJ3838509.1"/>
    <property type="molecule type" value="Genomic_DNA"/>
</dbReference>
<dbReference type="Gene3D" id="3.40.720.10">
    <property type="entry name" value="Alkaline Phosphatase, subunit A"/>
    <property type="match status" value="1"/>
</dbReference>
<sequence length="1103" mass="121300">MASSSSRFFSPGLFLLFWISFVHFAGIYLFKSGFLLTRLALTNVTSCTDASCTLPATHKKAVVLIIDSLRFDFIAPAPFIPLSNSSEHSVYHHSILTLPSLITNAQPRNSFIFNSYPDPPTTTLQRIKGLTTGSLPTFVDLGSNFGGSEIEEDSVVGQVGMKGGQVAFMGDDTWMTVFPHAFHTNMTWPYDSFNVEDLHTVDNGVITHLFPLLESDDTPDLIIGHFLGVDHVGHRVGPFHSSMHSKLRQMNATLSRVVDILSDDTLLVVLGDHGMDRAGDHGGDGELETSAGVWIYSKGVPLFDDHIGEIPSPLVPHAIFPNAHAPYRHIQQIDLVPTLSLLLGMPIPFNNLGTVIPELFWRQADGGSDPIVPHSWTWSKAPKETATETLLSRALQLNALQIHSYLDTYHTSSSGAELDDAWEALETSWFHASNPNSRAHSSESPKLDHNTKLWDFTRLALSSCRSMWAQFNPFSMILGLVLFSTSLVVTHALYTGILCVSSPSTADTHSPSHTANWEDWLTFRLWQAVRGLAAGATLGFLASFSPEIQGKGVDSLDCIIFMAPFTSCIMVFIHSTPKNRSIVATLSKISNTLVVLPFILHILSFFSNSFTFWEDRVVTFLLSSSIVPHILTGFRAPTARLRRRILGFAGLTALCVRLMAESTVCREEQHPYCHVTFYSSASSTSENEYTSAVVPPSASSSSAPLFTLFTAPVVALVLPWILRFFLRQSKSDQGLASLWFTWVVTPSLLCGTGYWLIEYVETAGLVEESEWGFILRSCRTLLAWAAIGWPITVGGGLWWNYPLCISVRAQEASQVLPKRQITILGFANAYGAPYLVFWTVPFSIVWASTQPTGQVVLGLSAVALLSYMELLDGVRDVKVVEDAFVSNKLSELLQSREDTLGDTNQLHDESPKLDLSEIFPLVLLGLHSFFRTGHQSTISSIQWKSAFLLSSTVTYPWSPATAILNSFGPLWVTTVGAGLAGLWLQAPRLSPLSPRRDEKSRKTDTPKASSTVSGGDRIQLSTLLCCLYLSMYFLAILLTTSLSAAILRRHLMVWKVFAPRWMLGVVGVLVGDASVLTIYLATSRVKKVVDTTLTKITPGGGNQ</sequence>
<evidence type="ECO:0000256" key="8">
    <source>
        <dbReference type="ARBA" id="ARBA00022989"/>
    </source>
</evidence>
<dbReference type="AlphaFoldDB" id="A0AA38P8Z0"/>
<comment type="subcellular location">
    <subcellularLocation>
        <location evidence="1">Endoplasmic reticulum membrane</location>
        <topology evidence="1">Multi-pass membrane protein</topology>
    </subcellularLocation>
</comment>
<comment type="caution">
    <text evidence="13">The sequence shown here is derived from an EMBL/GenBank/DDBJ whole genome shotgun (WGS) entry which is preliminary data.</text>
</comment>
<comment type="pathway">
    <text evidence="2">Glycolipid biosynthesis; glycosylphosphatidylinositol-anchor biosynthesis.</text>
</comment>
<feature type="transmembrane region" description="Helical" evidence="12">
    <location>
        <begin position="852"/>
        <end position="871"/>
    </location>
</feature>
<keyword evidence="4" id="KW-0337">GPI-anchor biosynthesis</keyword>
<name>A0AA38P8Z0_9AGAR</name>
<dbReference type="PANTHER" id="PTHR23071">
    <property type="entry name" value="PHOSPHATIDYLINOSITOL GLYCAN"/>
    <property type="match status" value="1"/>
</dbReference>
<keyword evidence="8 12" id="KW-1133">Transmembrane helix</keyword>
<evidence type="ECO:0000256" key="4">
    <source>
        <dbReference type="ARBA" id="ARBA00022502"/>
    </source>
</evidence>
<reference evidence="13" key="1">
    <citation type="submission" date="2022-08" db="EMBL/GenBank/DDBJ databases">
        <authorList>
            <consortium name="DOE Joint Genome Institute"/>
            <person name="Min B."/>
            <person name="Riley R."/>
            <person name="Sierra-Patev S."/>
            <person name="Naranjo-Ortiz M."/>
            <person name="Looney B."/>
            <person name="Konkel Z."/>
            <person name="Slot J.C."/>
            <person name="Sakamoto Y."/>
            <person name="Steenwyk J.L."/>
            <person name="Rokas A."/>
            <person name="Carro J."/>
            <person name="Camarero S."/>
            <person name="Ferreira P."/>
            <person name="Molpeceres G."/>
            <person name="Ruiz-Duenas F.J."/>
            <person name="Serrano A."/>
            <person name="Henrissat B."/>
            <person name="Drula E."/>
            <person name="Hughes K.W."/>
            <person name="Mata J.L."/>
            <person name="Ishikawa N.K."/>
            <person name="Vargas-Isla R."/>
            <person name="Ushijima S."/>
            <person name="Smith C.A."/>
            <person name="Ahrendt S."/>
            <person name="Andreopoulos W."/>
            <person name="He G."/>
            <person name="Labutti K."/>
            <person name="Lipzen A."/>
            <person name="Ng V."/>
            <person name="Sandor L."/>
            <person name="Barry K."/>
            <person name="Martinez A.T."/>
            <person name="Xiao Y."/>
            <person name="Gibbons J.G."/>
            <person name="Terashima K."/>
            <person name="Hibbett D.S."/>
            <person name="Grigoriev I.V."/>
        </authorList>
    </citation>
    <scope>NUCLEOTIDE SEQUENCE</scope>
    <source>
        <strain evidence="13">TFB9207</strain>
    </source>
</reference>
<dbReference type="InterPro" id="IPR017850">
    <property type="entry name" value="Alkaline_phosphatase_core_sf"/>
</dbReference>
<evidence type="ECO:0000256" key="5">
    <source>
        <dbReference type="ARBA" id="ARBA00022679"/>
    </source>
</evidence>
<proteinExistence type="inferred from homology"/>
<feature type="transmembrane region" description="Helical" evidence="12">
    <location>
        <begin position="738"/>
        <end position="757"/>
    </location>
</feature>
<evidence type="ECO:0000256" key="7">
    <source>
        <dbReference type="ARBA" id="ARBA00022824"/>
    </source>
</evidence>
<feature type="transmembrane region" description="Helical" evidence="12">
    <location>
        <begin position="781"/>
        <end position="801"/>
    </location>
</feature>
<feature type="transmembrane region" description="Helical" evidence="12">
    <location>
        <begin position="12"/>
        <end position="30"/>
    </location>
</feature>
<feature type="transmembrane region" description="Helical" evidence="12">
    <location>
        <begin position="593"/>
        <end position="613"/>
    </location>
</feature>
<comment type="similarity">
    <text evidence="3">Belongs to the PIGG/PIGN/PIGO family. PIGO subfamily.</text>
</comment>
<keyword evidence="5" id="KW-0808">Transferase</keyword>
<protein>
    <recommendedName>
        <fullName evidence="15">GPI ethanolamine phosphate transferase 3</fullName>
    </recommendedName>
</protein>
<evidence type="ECO:0008006" key="15">
    <source>
        <dbReference type="Google" id="ProtNLM"/>
    </source>
</evidence>
<dbReference type="GO" id="GO:0005789">
    <property type="term" value="C:endoplasmic reticulum membrane"/>
    <property type="evidence" value="ECO:0007669"/>
    <property type="project" value="UniProtKB-SubCell"/>
</dbReference>
<keyword evidence="14" id="KW-1185">Reference proteome</keyword>
<keyword evidence="6 12" id="KW-0812">Transmembrane</keyword>
<dbReference type="PANTHER" id="PTHR23071:SF1">
    <property type="entry name" value="GPI ETHANOLAMINE PHOSPHATE TRANSFERASE 3"/>
    <property type="match status" value="1"/>
</dbReference>
<evidence type="ECO:0000256" key="1">
    <source>
        <dbReference type="ARBA" id="ARBA00004477"/>
    </source>
</evidence>
<evidence type="ECO:0000256" key="10">
    <source>
        <dbReference type="ARBA" id="ARBA00023180"/>
    </source>
</evidence>
<feature type="region of interest" description="Disordered" evidence="11">
    <location>
        <begin position="991"/>
        <end position="1014"/>
    </location>
</feature>
<evidence type="ECO:0000256" key="3">
    <source>
        <dbReference type="ARBA" id="ARBA00008695"/>
    </source>
</evidence>
<accession>A0AA38P8Z0</accession>
<evidence type="ECO:0000313" key="13">
    <source>
        <dbReference type="EMBL" id="KAJ3838509.1"/>
    </source>
</evidence>
<dbReference type="GO" id="GO:0006506">
    <property type="term" value="P:GPI anchor biosynthetic process"/>
    <property type="evidence" value="ECO:0007669"/>
    <property type="project" value="UniProtKB-KW"/>
</dbReference>
<feature type="transmembrane region" description="Helical" evidence="12">
    <location>
        <begin position="556"/>
        <end position="573"/>
    </location>
</feature>
<organism evidence="13 14">
    <name type="scientific">Lentinula raphanica</name>
    <dbReference type="NCBI Taxonomy" id="153919"/>
    <lineage>
        <taxon>Eukaryota</taxon>
        <taxon>Fungi</taxon>
        <taxon>Dikarya</taxon>
        <taxon>Basidiomycota</taxon>
        <taxon>Agaricomycotina</taxon>
        <taxon>Agaricomycetes</taxon>
        <taxon>Agaricomycetidae</taxon>
        <taxon>Agaricales</taxon>
        <taxon>Marasmiineae</taxon>
        <taxon>Omphalotaceae</taxon>
        <taxon>Lentinula</taxon>
    </lineage>
</organism>
<dbReference type="Pfam" id="PF01663">
    <property type="entry name" value="Phosphodiest"/>
    <property type="match status" value="1"/>
</dbReference>
<keyword evidence="10" id="KW-0325">Glycoprotein</keyword>
<dbReference type="InterPro" id="IPR037675">
    <property type="entry name" value="PIG-O_N"/>
</dbReference>
<evidence type="ECO:0000256" key="6">
    <source>
        <dbReference type="ARBA" id="ARBA00022692"/>
    </source>
</evidence>
<evidence type="ECO:0000256" key="9">
    <source>
        <dbReference type="ARBA" id="ARBA00023136"/>
    </source>
</evidence>
<evidence type="ECO:0000256" key="12">
    <source>
        <dbReference type="SAM" id="Phobius"/>
    </source>
</evidence>
<dbReference type="GO" id="GO:0051377">
    <property type="term" value="F:mannose-ethanolamine phosphotransferase activity"/>
    <property type="evidence" value="ECO:0007669"/>
    <property type="project" value="InterPro"/>
</dbReference>
<feature type="transmembrane region" description="Helical" evidence="12">
    <location>
        <begin position="1023"/>
        <end position="1046"/>
    </location>
</feature>
<feature type="transmembrane region" description="Helical" evidence="12">
    <location>
        <begin position="705"/>
        <end position="726"/>
    </location>
</feature>
<feature type="transmembrane region" description="Helical" evidence="12">
    <location>
        <begin position="1061"/>
        <end position="1081"/>
    </location>
</feature>
<evidence type="ECO:0000256" key="2">
    <source>
        <dbReference type="ARBA" id="ARBA00004687"/>
    </source>
</evidence>
<dbReference type="CDD" id="cd16023">
    <property type="entry name" value="GPI_EPT_3"/>
    <property type="match status" value="1"/>
</dbReference>
<dbReference type="Proteomes" id="UP001163846">
    <property type="component" value="Unassembled WGS sequence"/>
</dbReference>
<feature type="compositionally biased region" description="Basic and acidic residues" evidence="11">
    <location>
        <begin position="994"/>
        <end position="1005"/>
    </location>
</feature>
<dbReference type="SUPFAM" id="SSF53649">
    <property type="entry name" value="Alkaline phosphatase-like"/>
    <property type="match status" value="1"/>
</dbReference>
<evidence type="ECO:0000256" key="11">
    <source>
        <dbReference type="SAM" id="MobiDB-lite"/>
    </source>
</evidence>
<feature type="transmembrane region" description="Helical" evidence="12">
    <location>
        <begin position="525"/>
        <end position="544"/>
    </location>
</feature>
<dbReference type="InterPro" id="IPR002591">
    <property type="entry name" value="Phosphodiest/P_Trfase"/>
</dbReference>
<feature type="transmembrane region" description="Helical" evidence="12">
    <location>
        <begin position="821"/>
        <end position="846"/>
    </location>
</feature>